<dbReference type="Proteomes" id="UP000230066">
    <property type="component" value="Unassembled WGS sequence"/>
</dbReference>
<reference evidence="1" key="1">
    <citation type="submission" date="2019-03" db="EMBL/GenBank/DDBJ databases">
        <title>Improved annotation for the trematode Fasciola hepatica.</title>
        <authorList>
            <person name="Choi Y.-J."/>
            <person name="Martin J."/>
            <person name="Mitreva M."/>
        </authorList>
    </citation>
    <scope>NUCLEOTIDE SEQUENCE [LARGE SCALE GENOMIC DNA]</scope>
</reference>
<dbReference type="EMBL" id="JXXN02012523">
    <property type="protein sequence ID" value="THD18407.1"/>
    <property type="molecule type" value="Genomic_DNA"/>
</dbReference>
<evidence type="ECO:0000313" key="1">
    <source>
        <dbReference type="EMBL" id="THD18407.1"/>
    </source>
</evidence>
<keyword evidence="2" id="KW-1185">Reference proteome</keyword>
<dbReference type="AlphaFoldDB" id="A0A4E0R9Z9"/>
<protein>
    <submittedName>
        <fullName evidence="1">Uncharacterized protein</fullName>
    </submittedName>
</protein>
<accession>A0A4E0R9Z9</accession>
<gene>
    <name evidence="1" type="ORF">D915_011109</name>
</gene>
<evidence type="ECO:0000313" key="2">
    <source>
        <dbReference type="Proteomes" id="UP000230066"/>
    </source>
</evidence>
<proteinExistence type="predicted"/>
<comment type="caution">
    <text evidence="1">The sequence shown here is derived from an EMBL/GenBank/DDBJ whole genome shotgun (WGS) entry which is preliminary data.</text>
</comment>
<organism evidence="1 2">
    <name type="scientific">Fasciola hepatica</name>
    <name type="common">Liver fluke</name>
    <dbReference type="NCBI Taxonomy" id="6192"/>
    <lineage>
        <taxon>Eukaryota</taxon>
        <taxon>Metazoa</taxon>
        <taxon>Spiralia</taxon>
        <taxon>Lophotrochozoa</taxon>
        <taxon>Platyhelminthes</taxon>
        <taxon>Trematoda</taxon>
        <taxon>Digenea</taxon>
        <taxon>Plagiorchiida</taxon>
        <taxon>Echinostomata</taxon>
        <taxon>Echinostomatoidea</taxon>
        <taxon>Fasciolidae</taxon>
        <taxon>Fasciola</taxon>
    </lineage>
</organism>
<sequence>MESLQQMSYNMLTQIRKSCQSLQPGKKAEKVDSIDTIVEPVLHPSSNDCSPPSDGCNMFLIPLFTPIEGPKRVDYVRYPKRLHPFLILEELCPVFSYEDFEKGNTLFYKLMDQLFFSLINLRTTHPSEINSAEAFELAGRMLLYLVKILTQHHKLNTNITTNTSLFVVRRFFLHESGTEIDVSLNWL</sequence>
<name>A0A4E0R9Z9_FASHE</name>